<dbReference type="SUPFAM" id="SSF48008">
    <property type="entry name" value="GntR ligand-binding domain-like"/>
    <property type="match status" value="1"/>
</dbReference>
<organism evidence="5 6">
    <name type="scientific">Paenibacillus beijingensis</name>
    <dbReference type="NCBI Taxonomy" id="1126833"/>
    <lineage>
        <taxon>Bacteria</taxon>
        <taxon>Bacillati</taxon>
        <taxon>Bacillota</taxon>
        <taxon>Bacilli</taxon>
        <taxon>Bacillales</taxon>
        <taxon>Paenibacillaceae</taxon>
        <taxon>Paenibacillus</taxon>
    </lineage>
</organism>
<dbReference type="PANTHER" id="PTHR43537">
    <property type="entry name" value="TRANSCRIPTIONAL REGULATOR, GNTR FAMILY"/>
    <property type="match status" value="1"/>
</dbReference>
<evidence type="ECO:0000313" key="5">
    <source>
        <dbReference type="EMBL" id="AJY77569.1"/>
    </source>
</evidence>
<dbReference type="SMART" id="SM00895">
    <property type="entry name" value="FCD"/>
    <property type="match status" value="1"/>
</dbReference>
<evidence type="ECO:0000256" key="2">
    <source>
        <dbReference type="ARBA" id="ARBA00023125"/>
    </source>
</evidence>
<proteinExistence type="predicted"/>
<dbReference type="STRING" id="1126833.VN24_07065"/>
<accession>A0A0D5NQH1</accession>
<dbReference type="PATRIC" id="fig|1126833.4.peg.1549"/>
<dbReference type="Proteomes" id="UP000032633">
    <property type="component" value="Chromosome"/>
</dbReference>
<dbReference type="InterPro" id="IPR036388">
    <property type="entry name" value="WH-like_DNA-bd_sf"/>
</dbReference>
<dbReference type="SUPFAM" id="SSF46785">
    <property type="entry name" value="Winged helix' DNA-binding domain"/>
    <property type="match status" value="1"/>
</dbReference>
<dbReference type="Pfam" id="PF00392">
    <property type="entry name" value="GntR"/>
    <property type="match status" value="1"/>
</dbReference>
<dbReference type="SMART" id="SM00345">
    <property type="entry name" value="HTH_GNTR"/>
    <property type="match status" value="1"/>
</dbReference>
<dbReference type="AlphaFoldDB" id="A0A0D5NQH1"/>
<dbReference type="GO" id="GO:0003677">
    <property type="term" value="F:DNA binding"/>
    <property type="evidence" value="ECO:0007669"/>
    <property type="project" value="UniProtKB-KW"/>
</dbReference>
<dbReference type="GO" id="GO:0003700">
    <property type="term" value="F:DNA-binding transcription factor activity"/>
    <property type="evidence" value="ECO:0007669"/>
    <property type="project" value="InterPro"/>
</dbReference>
<dbReference type="CDD" id="cd07377">
    <property type="entry name" value="WHTH_GntR"/>
    <property type="match status" value="1"/>
</dbReference>
<dbReference type="Gene3D" id="1.20.120.530">
    <property type="entry name" value="GntR ligand-binding domain-like"/>
    <property type="match status" value="1"/>
</dbReference>
<protein>
    <submittedName>
        <fullName evidence="5">GntR family transcriptional regulator</fullName>
    </submittedName>
</protein>
<gene>
    <name evidence="5" type="ORF">VN24_07065</name>
</gene>
<dbReference type="InterPro" id="IPR011711">
    <property type="entry name" value="GntR_C"/>
</dbReference>
<evidence type="ECO:0000313" key="6">
    <source>
        <dbReference type="Proteomes" id="UP000032633"/>
    </source>
</evidence>
<reference evidence="6" key="2">
    <citation type="submission" date="2015-03" db="EMBL/GenBank/DDBJ databases">
        <title>Genome sequence of Paenibacillus beijingensis strain DSM 24997T.</title>
        <authorList>
            <person name="Kwak Y."/>
            <person name="Shin J.-H."/>
        </authorList>
    </citation>
    <scope>NUCLEOTIDE SEQUENCE [LARGE SCALE GENOMIC DNA]</scope>
    <source>
        <strain evidence="6">DSM 24997</strain>
    </source>
</reference>
<evidence type="ECO:0000256" key="1">
    <source>
        <dbReference type="ARBA" id="ARBA00023015"/>
    </source>
</evidence>
<dbReference type="EMBL" id="CP011058">
    <property type="protein sequence ID" value="AJY77569.1"/>
    <property type="molecule type" value="Genomic_DNA"/>
</dbReference>
<keyword evidence="6" id="KW-1185">Reference proteome</keyword>
<dbReference type="OrthoDB" id="574518at2"/>
<dbReference type="HOGENOM" id="CLU_017584_5_2_9"/>
<sequence length="214" mass="25099">MTTKYLSLKEHVYEYIAERIQNGTLLPKQKVKEDAICKALNVSRTPVREALIQLASDNLLEFVPRKGFTVKELDTKKKLDVFQIIGTLDALAATLAVGQLSDKEIAQMEALVIQIDHAIEQQNYNDYQKYQNEFHNIYVNKCHNDTLIELLKSLQNSFIRNIYLSENKQKLFTVLEEMNRHHKTIIQLFLNKDKQKLEDFIKNVHWKIDYTDMI</sequence>
<dbReference type="PANTHER" id="PTHR43537:SF24">
    <property type="entry name" value="GLUCONATE OPERON TRANSCRIPTIONAL REPRESSOR"/>
    <property type="match status" value="1"/>
</dbReference>
<keyword evidence="1" id="KW-0805">Transcription regulation</keyword>
<dbReference type="InterPro" id="IPR000524">
    <property type="entry name" value="Tscrpt_reg_HTH_GntR"/>
</dbReference>
<evidence type="ECO:0000256" key="3">
    <source>
        <dbReference type="ARBA" id="ARBA00023163"/>
    </source>
</evidence>
<evidence type="ECO:0000259" key="4">
    <source>
        <dbReference type="PROSITE" id="PS50949"/>
    </source>
</evidence>
<dbReference type="Gene3D" id="1.10.10.10">
    <property type="entry name" value="Winged helix-like DNA-binding domain superfamily/Winged helix DNA-binding domain"/>
    <property type="match status" value="1"/>
</dbReference>
<dbReference type="KEGG" id="pbj:VN24_07065"/>
<name>A0A0D5NQH1_9BACL</name>
<keyword evidence="3" id="KW-0804">Transcription</keyword>
<feature type="domain" description="HTH gntR-type" evidence="4">
    <location>
        <begin position="6"/>
        <end position="73"/>
    </location>
</feature>
<dbReference type="InterPro" id="IPR036390">
    <property type="entry name" value="WH_DNA-bd_sf"/>
</dbReference>
<reference evidence="5 6" key="1">
    <citation type="journal article" date="2015" name="J. Biotechnol.">
        <title>Complete genome sequence of Paenibacillus beijingensis 7188(T) (=DSM 24997(T)), a novel rhizobacterium from jujube garden soil.</title>
        <authorList>
            <person name="Kwak Y."/>
            <person name="Shin J.H."/>
        </authorList>
    </citation>
    <scope>NUCLEOTIDE SEQUENCE [LARGE SCALE GENOMIC DNA]</scope>
    <source>
        <strain evidence="5 6">DSM 24997</strain>
    </source>
</reference>
<dbReference type="InterPro" id="IPR008920">
    <property type="entry name" value="TF_FadR/GntR_C"/>
</dbReference>
<dbReference type="Pfam" id="PF07729">
    <property type="entry name" value="FCD"/>
    <property type="match status" value="1"/>
</dbReference>
<dbReference type="PROSITE" id="PS50949">
    <property type="entry name" value="HTH_GNTR"/>
    <property type="match status" value="1"/>
</dbReference>
<keyword evidence="2" id="KW-0238">DNA-binding</keyword>